<gene>
    <name evidence="1" type="ORF">PG991_012042</name>
</gene>
<sequence>MLGLAHLPPELVLEIISAALPEGFESLALSCKHIYQLCKPLTKHHNLLRRQFHRFEYRRRPPPVLEDPLWRPMGNAFDLLERIAAEPIVARYIRYADLCWDNYPTTHSLTPRVPDREAGSPIVDLFANSPYLKLAGLDWREYYARVAEEYRSTRFSHHAGVFVLTLLPNAKSLLLPRYWKLTEEIDKLIRAIVGVARQRSTPYLSPSLAQLTRFDSNVSSYYGNAVDFIGLRPFLTLPELRTFHGHGSIALDTYGPSQASFVETLEHAYMTSCCIDEVAMAAFLRSNKRLKTLVYSHSTPEDAPRRELDVCSFLRLIEREAGSQLERLCFEAYTTHLAPIPGIMSLKQFPRLRQLVLPLNSFHCHLSHAASRASKSVDDLTEEDAETLGLRLGDLVPVSVTELTLLSAGQVPHDKVLEVLFSGFTATKAARFRNLEHIILACQTDFDPDTEPTPAYRARCESLVGG</sequence>
<evidence type="ECO:0008006" key="3">
    <source>
        <dbReference type="Google" id="ProtNLM"/>
    </source>
</evidence>
<proteinExistence type="predicted"/>
<evidence type="ECO:0000313" key="2">
    <source>
        <dbReference type="Proteomes" id="UP001396898"/>
    </source>
</evidence>
<accession>A0ABR1RFW9</accession>
<dbReference type="EMBL" id="JAQQWI010000016">
    <property type="protein sequence ID" value="KAK8009491.1"/>
    <property type="molecule type" value="Genomic_DNA"/>
</dbReference>
<organism evidence="1 2">
    <name type="scientific">Apiospora marii</name>
    <dbReference type="NCBI Taxonomy" id="335849"/>
    <lineage>
        <taxon>Eukaryota</taxon>
        <taxon>Fungi</taxon>
        <taxon>Dikarya</taxon>
        <taxon>Ascomycota</taxon>
        <taxon>Pezizomycotina</taxon>
        <taxon>Sordariomycetes</taxon>
        <taxon>Xylariomycetidae</taxon>
        <taxon>Amphisphaeriales</taxon>
        <taxon>Apiosporaceae</taxon>
        <taxon>Apiospora</taxon>
    </lineage>
</organism>
<reference evidence="1 2" key="1">
    <citation type="submission" date="2023-01" db="EMBL/GenBank/DDBJ databases">
        <title>Analysis of 21 Apiospora genomes using comparative genomics revels a genus with tremendous synthesis potential of carbohydrate active enzymes and secondary metabolites.</title>
        <authorList>
            <person name="Sorensen T."/>
        </authorList>
    </citation>
    <scope>NUCLEOTIDE SEQUENCE [LARGE SCALE GENOMIC DNA]</scope>
    <source>
        <strain evidence="1 2">CBS 20057</strain>
    </source>
</reference>
<evidence type="ECO:0000313" key="1">
    <source>
        <dbReference type="EMBL" id="KAK8009491.1"/>
    </source>
</evidence>
<keyword evidence="2" id="KW-1185">Reference proteome</keyword>
<comment type="caution">
    <text evidence="1">The sequence shown here is derived from an EMBL/GenBank/DDBJ whole genome shotgun (WGS) entry which is preliminary data.</text>
</comment>
<name>A0ABR1RFW9_9PEZI</name>
<dbReference type="Proteomes" id="UP001396898">
    <property type="component" value="Unassembled WGS sequence"/>
</dbReference>
<protein>
    <recommendedName>
        <fullName evidence="3">F-box domain-containing protein</fullName>
    </recommendedName>
</protein>